<evidence type="ECO:0000313" key="4">
    <source>
        <dbReference type="Proteomes" id="UP000030655"/>
    </source>
</evidence>
<dbReference type="VEuPathDB" id="MicrosporidiaDB:H312_00470"/>
<protein>
    <recommendedName>
        <fullName evidence="2">VIT domain-containing protein</fullName>
    </recommendedName>
</protein>
<evidence type="ECO:0000256" key="1">
    <source>
        <dbReference type="SAM" id="SignalP"/>
    </source>
</evidence>
<dbReference type="AlphaFoldDB" id="A0A059F3Y7"/>
<name>A0A059F3Y7_9MICR</name>
<dbReference type="Proteomes" id="UP000030655">
    <property type="component" value="Unassembled WGS sequence"/>
</dbReference>
<feature type="non-terminal residue" evidence="3">
    <location>
        <position position="253"/>
    </location>
</feature>
<sequence length="253" mass="29447">MYFIYHCVLLLFLSKAKAFLNAPELVTIHESFTSNSVKEKRAIYKSCDLQTVSVNGLFVDSITLDYVITKDSGRIKELKFRTPIPPQAIIQKYEVKIGKRIKFESKAYPKFLAEEIYDNTTETETCGRVQLIQDVFDFSLKISNELQQETNISIVIHWQSKPHISYNGSELVYTYIFPRKSYYKHKSDIDRSFSNFIQNQHGVCDFSARLNFRGYEMVKKPTDFKENSGDSNVYDFDADEDEKEGNIIFELKP</sequence>
<evidence type="ECO:0000259" key="2">
    <source>
        <dbReference type="PROSITE" id="PS51468"/>
    </source>
</evidence>
<reference evidence="4" key="1">
    <citation type="submission" date="2013-02" db="EMBL/GenBank/DDBJ databases">
        <authorList>
            <consortium name="The Broad Institute Genome Sequencing Platform"/>
            <person name="Cuomo C."/>
            <person name="Becnel J."/>
            <person name="Sanscrainte N."/>
            <person name="Walker B."/>
            <person name="Young S.K."/>
            <person name="Zeng Q."/>
            <person name="Gargeya S."/>
            <person name="Fitzgerald M."/>
            <person name="Haas B."/>
            <person name="Abouelleil A."/>
            <person name="Alvarado L."/>
            <person name="Arachchi H.M."/>
            <person name="Berlin A.M."/>
            <person name="Chapman S.B."/>
            <person name="Dewar J."/>
            <person name="Goldberg J."/>
            <person name="Griggs A."/>
            <person name="Gujja S."/>
            <person name="Hansen M."/>
            <person name="Howarth C."/>
            <person name="Imamovic A."/>
            <person name="Larimer J."/>
            <person name="McCowan C."/>
            <person name="Murphy C."/>
            <person name="Neiman D."/>
            <person name="Pearson M."/>
            <person name="Priest M."/>
            <person name="Roberts A."/>
            <person name="Saif S."/>
            <person name="Shea T."/>
            <person name="Sisk P."/>
            <person name="Sykes S."/>
            <person name="Wortman J."/>
            <person name="Nusbaum C."/>
            <person name="Birren B."/>
        </authorList>
    </citation>
    <scope>NUCLEOTIDE SEQUENCE [LARGE SCALE GENOMIC DNA]</scope>
    <source>
        <strain evidence="4">PRA339</strain>
    </source>
</reference>
<accession>A0A059F3Y7</accession>
<dbReference type="PROSITE" id="PS51468">
    <property type="entry name" value="VIT"/>
    <property type="match status" value="1"/>
</dbReference>
<dbReference type="EMBL" id="KK365133">
    <property type="protein sequence ID" value="KCZ81988.1"/>
    <property type="molecule type" value="Genomic_DNA"/>
</dbReference>
<organism evidence="3 4">
    <name type="scientific">Anncaliia algerae PRA339</name>
    <dbReference type="NCBI Taxonomy" id="1288291"/>
    <lineage>
        <taxon>Eukaryota</taxon>
        <taxon>Fungi</taxon>
        <taxon>Fungi incertae sedis</taxon>
        <taxon>Microsporidia</taxon>
        <taxon>Tubulinosematoidea</taxon>
        <taxon>Tubulinosematidae</taxon>
        <taxon>Anncaliia</taxon>
    </lineage>
</organism>
<gene>
    <name evidence="3" type="ORF">H312_00470</name>
</gene>
<keyword evidence="4" id="KW-1185">Reference proteome</keyword>
<dbReference type="InterPro" id="IPR013694">
    <property type="entry name" value="VIT"/>
</dbReference>
<proteinExistence type="predicted"/>
<dbReference type="HOGENOM" id="CLU_1098271_0_0_1"/>
<feature type="domain" description="VIT" evidence="2">
    <location>
        <begin position="28"/>
        <end position="160"/>
    </location>
</feature>
<keyword evidence="1" id="KW-0732">Signal</keyword>
<feature type="signal peptide" evidence="1">
    <location>
        <begin position="1"/>
        <end position="18"/>
    </location>
</feature>
<reference evidence="3 4" key="2">
    <citation type="submission" date="2014-03" db="EMBL/GenBank/DDBJ databases">
        <title>The Genome Sequence of Anncaliia algerae insect isolate PRA339.</title>
        <authorList>
            <consortium name="The Broad Institute Genome Sequencing Platform"/>
            <consortium name="The Broad Institute Genome Sequencing Center for Infectious Disease"/>
            <person name="Cuomo C."/>
            <person name="Becnel J."/>
            <person name="Sanscrainte N."/>
            <person name="Walker B."/>
            <person name="Young S.K."/>
            <person name="Zeng Q."/>
            <person name="Gargeya S."/>
            <person name="Fitzgerald M."/>
            <person name="Haas B."/>
            <person name="Abouelleil A."/>
            <person name="Alvarado L."/>
            <person name="Arachchi H.M."/>
            <person name="Berlin A.M."/>
            <person name="Chapman S.B."/>
            <person name="Dewar J."/>
            <person name="Goldberg J."/>
            <person name="Griggs A."/>
            <person name="Gujja S."/>
            <person name="Hansen M."/>
            <person name="Howarth C."/>
            <person name="Imamovic A."/>
            <person name="Larimer J."/>
            <person name="McCowan C."/>
            <person name="Murphy C."/>
            <person name="Neiman D."/>
            <person name="Pearson M."/>
            <person name="Priest M."/>
            <person name="Roberts A."/>
            <person name="Saif S."/>
            <person name="Shea T."/>
            <person name="Sisk P."/>
            <person name="Sykes S."/>
            <person name="Wortman J."/>
            <person name="Nusbaum C."/>
            <person name="Birren B."/>
        </authorList>
    </citation>
    <scope>NUCLEOTIDE SEQUENCE [LARGE SCALE GENOMIC DNA]</scope>
    <source>
        <strain evidence="3 4">PRA339</strain>
    </source>
</reference>
<feature type="chain" id="PRO_5001577725" description="VIT domain-containing protein" evidence="1">
    <location>
        <begin position="19"/>
        <end position="253"/>
    </location>
</feature>
<evidence type="ECO:0000313" key="3">
    <source>
        <dbReference type="EMBL" id="KCZ81988.1"/>
    </source>
</evidence>